<dbReference type="NCBIfam" id="TIGR00797">
    <property type="entry name" value="matE"/>
    <property type="match status" value="1"/>
</dbReference>
<feature type="transmembrane region" description="Helical" evidence="2">
    <location>
        <begin position="200"/>
        <end position="223"/>
    </location>
</feature>
<keyword evidence="2" id="KW-1133">Transmembrane helix</keyword>
<feature type="transmembrane region" description="Helical" evidence="2">
    <location>
        <begin position="324"/>
        <end position="352"/>
    </location>
</feature>
<keyword evidence="1" id="KW-0813">Transport</keyword>
<gene>
    <name evidence="3" type="ORF">P0082_08900</name>
</gene>
<feature type="transmembrane region" description="Helical" evidence="2">
    <location>
        <begin position="165"/>
        <end position="185"/>
    </location>
</feature>
<dbReference type="RefSeq" id="WP_326926781.1">
    <property type="nucleotide sequence ID" value="NZ_CP123443.1"/>
</dbReference>
<dbReference type="PANTHER" id="PTHR43298">
    <property type="entry name" value="MULTIDRUG RESISTANCE PROTEIN NORM-RELATED"/>
    <property type="match status" value="1"/>
</dbReference>
<keyword evidence="4" id="KW-1185">Reference proteome</keyword>
<dbReference type="CDD" id="cd13133">
    <property type="entry name" value="MATE_like_7"/>
    <property type="match status" value="1"/>
</dbReference>
<dbReference type="Proteomes" id="UP001228690">
    <property type="component" value="Chromosome"/>
</dbReference>
<evidence type="ECO:0000256" key="1">
    <source>
        <dbReference type="ARBA" id="ARBA00022448"/>
    </source>
</evidence>
<feature type="transmembrane region" description="Helical" evidence="2">
    <location>
        <begin position="266"/>
        <end position="286"/>
    </location>
</feature>
<feature type="transmembrane region" description="Helical" evidence="2">
    <location>
        <begin position="427"/>
        <end position="448"/>
    </location>
</feature>
<dbReference type="EMBL" id="CP123443">
    <property type="protein sequence ID" value="WGK68595.1"/>
    <property type="molecule type" value="Genomic_DNA"/>
</dbReference>
<feature type="transmembrane region" description="Helical" evidence="2">
    <location>
        <begin position="12"/>
        <end position="34"/>
    </location>
</feature>
<organism evidence="3 4">
    <name type="scientific">Candidatus Haliotispira prima</name>
    <dbReference type="NCBI Taxonomy" id="3034016"/>
    <lineage>
        <taxon>Bacteria</taxon>
        <taxon>Pseudomonadati</taxon>
        <taxon>Spirochaetota</taxon>
        <taxon>Spirochaetia</taxon>
        <taxon>Spirochaetales</taxon>
        <taxon>Spirochaetaceae</taxon>
        <taxon>Candidatus Haliotispira</taxon>
    </lineage>
</organism>
<reference evidence="3 4" key="1">
    <citation type="submission" date="2023-04" db="EMBL/GenBank/DDBJ databases">
        <title>Spirochaete genome identified in red abalone sample constitutes a novel genus.</title>
        <authorList>
            <person name="Sharma S.P."/>
            <person name="Purcell C.M."/>
            <person name="Hyde J.R."/>
            <person name="Severin A.J."/>
        </authorList>
    </citation>
    <scope>NUCLEOTIDE SEQUENCE [LARGE SCALE GENOMIC DNA]</scope>
    <source>
        <strain evidence="3 4">SP-2023</strain>
    </source>
</reference>
<keyword evidence="2" id="KW-0812">Transmembrane</keyword>
<evidence type="ECO:0000256" key="2">
    <source>
        <dbReference type="SAM" id="Phobius"/>
    </source>
</evidence>
<accession>A0ABY8MGY9</accession>
<protein>
    <submittedName>
        <fullName evidence="3">MATE family efflux transporter</fullName>
    </submittedName>
</protein>
<feature type="transmembrane region" description="Helical" evidence="2">
    <location>
        <begin position="54"/>
        <end position="76"/>
    </location>
</feature>
<keyword evidence="2" id="KW-0472">Membrane</keyword>
<evidence type="ECO:0000313" key="4">
    <source>
        <dbReference type="Proteomes" id="UP001228690"/>
    </source>
</evidence>
<feature type="transmembrane region" description="Helical" evidence="2">
    <location>
        <begin position="136"/>
        <end position="153"/>
    </location>
</feature>
<proteinExistence type="predicted"/>
<feature type="transmembrane region" description="Helical" evidence="2">
    <location>
        <begin position="88"/>
        <end position="116"/>
    </location>
</feature>
<feature type="transmembrane region" description="Helical" evidence="2">
    <location>
        <begin position="397"/>
        <end position="421"/>
    </location>
</feature>
<dbReference type="Pfam" id="PF01554">
    <property type="entry name" value="MatE"/>
    <property type="match status" value="2"/>
</dbReference>
<dbReference type="InterPro" id="IPR002528">
    <property type="entry name" value="MATE_fam"/>
</dbReference>
<sequence length="464" mass="51672">MFKVPFSKKEYRAVFSLALPIILANTIDTIMMLVDRVFLAHYASGNSEVVLGGSMGGGVLNWLLQAPLTGLLLYTNPMISQNFGRKKLPLCAGISVQGLYWCVLYYPGMLLLAQFLPSLLLWVGHAPELVEQEWNYGWLLLCGSIFTLLRIPLSNFFIGTNRTGLVLKVTLFGLLLNIPLDYWFIFHTKFFDTDLPGDGIQGAALATITAQGLVFLLLFICFLRQKWPYRLKRAWRINRVIHIELLRFGLPGAAENFLTTLCFNGFLLMFYSISPLAAAAGAITFSWELCNFIVMTGIGTAAATLMGQCLGAGNLTQARRYMRLILYMGLLYSGFISLWFALAPGLLAHLFITEQVADPEGLLQLSRQMLQLSALYLFADAAGEILRGGLNGAADTFAVMVVSVTVRLGLLIAGALGLYLWKLSALQMWELFIIFVFLINGGFALRYFSGRWTRRWTLKPKGES</sequence>
<feature type="transmembrane region" description="Helical" evidence="2">
    <location>
        <begin position="292"/>
        <end position="312"/>
    </location>
</feature>
<name>A0ABY8MGY9_9SPIO</name>
<dbReference type="PANTHER" id="PTHR43298:SF2">
    <property type="entry name" value="FMN_FAD EXPORTER YEEO-RELATED"/>
    <property type="match status" value="1"/>
</dbReference>
<dbReference type="InterPro" id="IPR050222">
    <property type="entry name" value="MATE_MdtK"/>
</dbReference>
<evidence type="ECO:0000313" key="3">
    <source>
        <dbReference type="EMBL" id="WGK68595.1"/>
    </source>
</evidence>